<dbReference type="Pfam" id="PF00088">
    <property type="entry name" value="Trefoil"/>
    <property type="match status" value="2"/>
</dbReference>
<dbReference type="AlphaFoldDB" id="Q533G7"/>
<dbReference type="SUPFAM" id="SSF57492">
    <property type="entry name" value="Trefoil"/>
    <property type="match status" value="2"/>
</dbReference>
<feature type="disulfide bond" evidence="2">
    <location>
        <begin position="29"/>
        <end position="55"/>
    </location>
</feature>
<sequence>MIFIVIMALAIDCAHGGFPIYEIDNRPGCYVDPAERVACAGAGVTKAECKAKGCCFISARRNTIWCFKLKESADAWKCAVPMNTRVACAGAGVTPAECKGKGCCFNSSYYGTVWCFKPQE</sequence>
<evidence type="ECO:0000256" key="2">
    <source>
        <dbReference type="PROSITE-ProRule" id="PRU00779"/>
    </source>
</evidence>
<feature type="disulfide bond" evidence="2">
    <location>
        <begin position="78"/>
        <end position="104"/>
    </location>
</feature>
<keyword evidence="3" id="KW-0732">Signal</keyword>
<dbReference type="SMART" id="SM00018">
    <property type="entry name" value="PD"/>
    <property type="match status" value="2"/>
</dbReference>
<feature type="disulfide bond" evidence="2">
    <location>
        <begin position="88"/>
        <end position="103"/>
    </location>
</feature>
<evidence type="ECO:0000256" key="1">
    <source>
        <dbReference type="ARBA" id="ARBA00023157"/>
    </source>
</evidence>
<feature type="disulfide bond" evidence="2">
    <location>
        <begin position="39"/>
        <end position="54"/>
    </location>
</feature>
<dbReference type="SMR" id="Q533G7"/>
<feature type="domain" description="P-type" evidence="4">
    <location>
        <begin position="27"/>
        <end position="70"/>
    </location>
</feature>
<protein>
    <submittedName>
        <fullName evidence="5">Trefoil factor bomaggin</fullName>
    </submittedName>
</protein>
<dbReference type="GO" id="GO:0005615">
    <property type="term" value="C:extracellular space"/>
    <property type="evidence" value="ECO:0007669"/>
    <property type="project" value="TreeGrafter"/>
</dbReference>
<dbReference type="InterPro" id="IPR017994">
    <property type="entry name" value="P_trefoil_chordata"/>
</dbReference>
<reference evidence="5" key="1">
    <citation type="journal article" date="2005" name="Biochem. Biophys. Res. Commun.">
        <title>Bm-TFF2, a trefoil factor protein with platelet activation activity from frog Bombina maxima skin secretions.</title>
        <authorList>
            <person name="Zhang J."/>
            <person name="Zhang Y."/>
            <person name="Wan S.G."/>
            <person name="Wei S.S."/>
            <person name="Lee W.H."/>
            <person name="Zhang Y."/>
        </authorList>
    </citation>
    <scope>NUCLEOTIDE SEQUENCE</scope>
</reference>
<feature type="disulfide bond" evidence="2">
    <location>
        <begin position="49"/>
        <end position="66"/>
    </location>
</feature>
<dbReference type="InterPro" id="IPR044913">
    <property type="entry name" value="P_trefoil_dom_sf"/>
</dbReference>
<dbReference type="CDD" id="cd00111">
    <property type="entry name" value="Trefoil"/>
    <property type="match status" value="2"/>
</dbReference>
<feature type="domain" description="P-type" evidence="4">
    <location>
        <begin position="76"/>
        <end position="119"/>
    </location>
</feature>
<feature type="chain" id="PRO_5004248790" evidence="3">
    <location>
        <begin position="17"/>
        <end position="120"/>
    </location>
</feature>
<dbReference type="PRINTS" id="PR00680">
    <property type="entry name" value="PTREFOIL"/>
</dbReference>
<dbReference type="Gene3D" id="4.10.110.10">
    <property type="entry name" value="Spasmolytic Protein, domain 1"/>
    <property type="match status" value="2"/>
</dbReference>
<dbReference type="PROSITE" id="PS51448">
    <property type="entry name" value="P_TREFOIL_2"/>
    <property type="match status" value="2"/>
</dbReference>
<keyword evidence="1 2" id="KW-1015">Disulfide bond</keyword>
<dbReference type="EMBL" id="AY789708">
    <property type="protein sequence ID" value="AAX14640.1"/>
    <property type="molecule type" value="mRNA"/>
</dbReference>
<organism evidence="5">
    <name type="scientific">Bombina maxima</name>
    <name type="common">Giant fire-bellied toad</name>
    <name type="synonym">Chinese red belly toad</name>
    <dbReference type="NCBI Taxonomy" id="161274"/>
    <lineage>
        <taxon>Eukaryota</taxon>
        <taxon>Metazoa</taxon>
        <taxon>Chordata</taxon>
        <taxon>Craniata</taxon>
        <taxon>Vertebrata</taxon>
        <taxon>Euteleostomi</taxon>
        <taxon>Amphibia</taxon>
        <taxon>Batrachia</taxon>
        <taxon>Anura</taxon>
        <taxon>Bombinatoridae</taxon>
        <taxon>Bombina</taxon>
    </lineage>
</organism>
<evidence type="ECO:0000259" key="4">
    <source>
        <dbReference type="PROSITE" id="PS51448"/>
    </source>
</evidence>
<accession>Q533G7</accession>
<evidence type="ECO:0000256" key="3">
    <source>
        <dbReference type="SAM" id="SignalP"/>
    </source>
</evidence>
<dbReference type="PANTHER" id="PTHR13826:SF14">
    <property type="entry name" value="TREFOIL FACTOR 2"/>
    <property type="match status" value="1"/>
</dbReference>
<feature type="disulfide bond" evidence="2">
    <location>
        <begin position="98"/>
        <end position="115"/>
    </location>
</feature>
<feature type="signal peptide" evidence="3">
    <location>
        <begin position="1"/>
        <end position="16"/>
    </location>
</feature>
<dbReference type="PANTHER" id="PTHR13826">
    <property type="entry name" value="INTESTINAL TREFOIL FACTOR-RELATED"/>
    <property type="match status" value="1"/>
</dbReference>
<dbReference type="InterPro" id="IPR000519">
    <property type="entry name" value="P_trefoil_dom"/>
</dbReference>
<evidence type="ECO:0000313" key="5">
    <source>
        <dbReference type="EMBL" id="AAX14640.1"/>
    </source>
</evidence>
<name>Q533G7_BOMMX</name>
<proteinExistence type="evidence at transcript level"/>